<keyword evidence="2" id="KW-1185">Reference proteome</keyword>
<accession>A0ABT0RC10</accession>
<name>A0ABT0RC10_9SPHN</name>
<dbReference type="Proteomes" id="UP001165343">
    <property type="component" value="Unassembled WGS sequence"/>
</dbReference>
<dbReference type="Pfam" id="PF01904">
    <property type="entry name" value="DUF72"/>
    <property type="match status" value="1"/>
</dbReference>
<dbReference type="Gene3D" id="3.20.20.410">
    <property type="entry name" value="Protein of unknown function UPF0759"/>
    <property type="match status" value="1"/>
</dbReference>
<protein>
    <submittedName>
        <fullName evidence="1">DUF72 domain-containing protein</fullName>
    </submittedName>
</protein>
<evidence type="ECO:0000313" key="2">
    <source>
        <dbReference type="Proteomes" id="UP001165343"/>
    </source>
</evidence>
<dbReference type="PANTHER" id="PTHR30348:SF4">
    <property type="entry name" value="DUF72 DOMAIN-CONTAINING PROTEIN"/>
    <property type="match status" value="1"/>
</dbReference>
<dbReference type="InterPro" id="IPR002763">
    <property type="entry name" value="DUF72"/>
</dbReference>
<proteinExistence type="predicted"/>
<comment type="caution">
    <text evidence="1">The sequence shown here is derived from an EMBL/GenBank/DDBJ whole genome shotgun (WGS) entry which is preliminary data.</text>
</comment>
<dbReference type="InterPro" id="IPR036520">
    <property type="entry name" value="UPF0759_sf"/>
</dbReference>
<evidence type="ECO:0000313" key="1">
    <source>
        <dbReference type="EMBL" id="MCL6677798.1"/>
    </source>
</evidence>
<sequence length="247" mass="27859">MARGNIRIGIGGWTYPPWRGAFYPPDLPQKRELEYASRQVGAIEINATFYGRQSPKRWEKWAETVPAGFQFAVKGSRFCVMRSNLAEGAEGIGNFFSQGFAALGPKLGPILWQFHPRRKFAPGDIAAFVELLPREIDGTALRHAIEPRHDSFRDERFYELCRARNIAIVFADSNEYPCVEADTADFAYARLQCMNAEIPTGYSDEKLDEFAKRAKRWADGRDAYIFMINGAKVRAPAAALALQERLG</sequence>
<organism evidence="1 2">
    <name type="scientific">Sphingomonas anseongensis</name>
    <dbReference type="NCBI Taxonomy" id="2908207"/>
    <lineage>
        <taxon>Bacteria</taxon>
        <taxon>Pseudomonadati</taxon>
        <taxon>Pseudomonadota</taxon>
        <taxon>Alphaproteobacteria</taxon>
        <taxon>Sphingomonadales</taxon>
        <taxon>Sphingomonadaceae</taxon>
        <taxon>Sphingomonas</taxon>
    </lineage>
</organism>
<dbReference type="RefSeq" id="WP_249866788.1">
    <property type="nucleotide sequence ID" value="NZ_JAMGBC010000001.1"/>
</dbReference>
<dbReference type="SUPFAM" id="SSF117396">
    <property type="entry name" value="TM1631-like"/>
    <property type="match status" value="1"/>
</dbReference>
<gene>
    <name evidence="1" type="ORF">LZ519_00470</name>
</gene>
<dbReference type="PANTHER" id="PTHR30348">
    <property type="entry name" value="UNCHARACTERIZED PROTEIN YECE"/>
    <property type="match status" value="1"/>
</dbReference>
<dbReference type="EMBL" id="JAMGBC010000001">
    <property type="protein sequence ID" value="MCL6677798.1"/>
    <property type="molecule type" value="Genomic_DNA"/>
</dbReference>
<reference evidence="1" key="1">
    <citation type="submission" date="2022-05" db="EMBL/GenBank/DDBJ databases">
        <authorList>
            <person name="Jo J.-H."/>
            <person name="Im W.-T."/>
        </authorList>
    </citation>
    <scope>NUCLEOTIDE SEQUENCE</scope>
    <source>
        <strain evidence="1">RG327</strain>
    </source>
</reference>